<sequence length="1389" mass="157898">MSAPVGPRGRPAPTPVASQRPLQPEMPDLSHLTEEERKIILAVMDRQKKEEEKEQSVLKVKEEHKPQPTQWFPFSGITELVNNVLQPQQKQQNEKEAQTKLHQQFELYKEQVKKMGEESQQQQEQKGDAPTCGICHKTKFADGCGHNCSYCQTKFCARCGGRVSLRSNKVMWVCNLCRKQQEILTKSGAWFYNSGSNTPQQPDQKVLRGLRNEEAPQEKKAKLHEQAQFQGPSGDLSVPAVEKSRSHGLTRQDSIKNGSGVTHQIASDIASDRKRSPSVSRDQNRRYDQREEREEYSQYATSDSAMPRSPSDYADRRSQHEPQFYEESDNINYRDSNRRSHRHSKEYIADDEDVESRDEYERQRREEEYQARYRSDPNLARYPVKPQPYEEQMRIHAEVSRARHERRHSDVSLANAELEDSRISMLRMERPSRQRSISERRAALENQRSYSMERTREAQGPSSYPQRTTNHSPPTPRRSPIPIDRPDLRRTDSLRKQHHLDPSSAVRKTKREKMETMLRNDSLSSDQSESVRPPPPKPHKSKKGGKMRQVSLSSSEEELASTPEYTSCDDVEIESESVSEKGDMDYNWLDHTSWHSSEASPMSLHPVTWQPSKDGDRLIGRILLNKRLKDGSVPRDSGAMLGLKVVGGKMTESGRLCAFITKVKKGSLADTVGHLRPGDEVLEWNGRPLQGATFEEVYNIILESKPEPQVELVVSRPIGDIPRIPDSTHAQLESSSSSFESQKMDRPSISVTSPMSPGMLRDVPQFLSGQLSSQSLSRRTTPFVPRVQIKLWFDKVGHQLIVTILGAKDLPSREDGRPRNPYVKIYFLPDRSDKNKRRTKTVKKTLEPKWNQTFIYSPVHRREFRERMLEITLWDQARVREEESEFLGEILIELETALLDDEPHWYKLQTHDVSSLPLPHPSPYMPRRQLHGESPTRRLQRSKRISDSEVSDYDCDDGIGVVSDYRHNGRDLQSSTLSVPEQVMSSNHCSLSGSPHRVDVIGRTRSWSPSVPPPQSRNVEQGLRGTRSATGHYNTISRMDRHRVMDDHYSPDRDRDCEAADRQPYHRSRSTEQRPLLERTTTRSRSTERPDTNLMRSMPSLMTGRSAPPSPALSRSHPRTGSVQTSPSSTPVAGRRGRQLPQLPPKGTLERKAGGKKLRSTVQRSTETGLAVEMRNWMTRQASRESTDGSMNSYSSEGNLIFPGVRLASDSQFSDFLDGLGPAQLVGRQTLATPAMGDIQVGMMDKKGQLEVEIIRARGLVVKPGSKTLPAPYVKVYLLDNGVCIAKKKTKVARKTLEPLYQQLLSFEESPQGKVLQIIVWGDYGRMDHKSFMGVAQILLDELELSNMVIGWFKLFPPSSLVDPTLAPLTRRASQSSLESSTGPSYSRS</sequence>
<evidence type="ECO:0000256" key="8">
    <source>
        <dbReference type="ARBA" id="ARBA00034103"/>
    </source>
</evidence>
<dbReference type="SUPFAM" id="SSF49562">
    <property type="entry name" value="C2 domain (Calcium/lipid-binding domain, CaLB)"/>
    <property type="match status" value="2"/>
</dbReference>
<dbReference type="Gene3D" id="2.60.40.150">
    <property type="entry name" value="C2 domain"/>
    <property type="match status" value="2"/>
</dbReference>
<evidence type="ECO:0000256" key="6">
    <source>
        <dbReference type="ARBA" id="ARBA00022833"/>
    </source>
</evidence>
<dbReference type="CDD" id="cd04028">
    <property type="entry name" value="C2B_RIM1alpha"/>
    <property type="match status" value="1"/>
</dbReference>
<dbReference type="SUPFAM" id="SSF50156">
    <property type="entry name" value="PDZ domain-like"/>
    <property type="match status" value="1"/>
</dbReference>
<dbReference type="GO" id="GO:0048791">
    <property type="term" value="P:calcium ion-regulated exocytosis of neurotransmitter"/>
    <property type="evidence" value="ECO:0007669"/>
    <property type="project" value="TreeGrafter"/>
</dbReference>
<dbReference type="Pfam" id="PF00595">
    <property type="entry name" value="PDZ"/>
    <property type="match status" value="1"/>
</dbReference>
<feature type="compositionally biased region" description="Basic and acidic residues" evidence="10">
    <location>
        <begin position="391"/>
        <end position="410"/>
    </location>
</feature>
<feature type="compositionally biased region" description="Basic and acidic residues" evidence="10">
    <location>
        <begin position="484"/>
        <end position="501"/>
    </location>
</feature>
<feature type="domain" description="C2" evidence="11">
    <location>
        <begin position="783"/>
        <end position="906"/>
    </location>
</feature>
<dbReference type="PANTHER" id="PTHR12157:SF15">
    <property type="entry name" value="REGULATING SYNAPTIC MEMBRANE EXOCYTOSIS PROTEIN 2"/>
    <property type="match status" value="1"/>
</dbReference>
<evidence type="ECO:0000259" key="14">
    <source>
        <dbReference type="PROSITE" id="PS50916"/>
    </source>
</evidence>
<dbReference type="InterPro" id="IPR011011">
    <property type="entry name" value="Znf_FYVE_PHD"/>
</dbReference>
<dbReference type="GO" id="GO:2000300">
    <property type="term" value="P:regulation of synaptic vesicle exocytosis"/>
    <property type="evidence" value="ECO:0007669"/>
    <property type="project" value="TreeGrafter"/>
</dbReference>
<dbReference type="InterPro" id="IPR000008">
    <property type="entry name" value="C2_dom"/>
</dbReference>
<dbReference type="Gene3D" id="2.30.42.10">
    <property type="match status" value="1"/>
</dbReference>
<dbReference type="PROSITE" id="PS50916">
    <property type="entry name" value="RABBD"/>
    <property type="match status" value="1"/>
</dbReference>
<dbReference type="Pfam" id="PF00168">
    <property type="entry name" value="C2"/>
    <property type="match status" value="2"/>
</dbReference>
<evidence type="ECO:0000256" key="9">
    <source>
        <dbReference type="PROSITE-ProRule" id="PRU00091"/>
    </source>
</evidence>
<feature type="compositionally biased region" description="Polar residues" evidence="10">
    <location>
        <begin position="460"/>
        <end position="471"/>
    </location>
</feature>
<evidence type="ECO:0000259" key="13">
    <source>
        <dbReference type="PROSITE" id="PS50178"/>
    </source>
</evidence>
<evidence type="ECO:0000256" key="7">
    <source>
        <dbReference type="ARBA" id="ARBA00023018"/>
    </source>
</evidence>
<dbReference type="InterPro" id="IPR039032">
    <property type="entry name" value="Rim-like"/>
</dbReference>
<feature type="compositionally biased region" description="Basic and acidic residues" evidence="10">
    <location>
        <begin position="282"/>
        <end position="296"/>
    </location>
</feature>
<feature type="compositionally biased region" description="Basic and acidic residues" evidence="10">
    <location>
        <begin position="357"/>
        <end position="375"/>
    </location>
</feature>
<dbReference type="CDD" id="cd04031">
    <property type="entry name" value="C2A_RIM1alpha"/>
    <property type="match status" value="1"/>
</dbReference>
<dbReference type="InterPro" id="IPR013083">
    <property type="entry name" value="Znf_RING/FYVE/PHD"/>
</dbReference>
<reference evidence="15 16" key="1">
    <citation type="journal article" date="2020" name="Nat. Commun.">
        <title>Donkey genomes provide new insights into domestication and selection for coat color.</title>
        <authorList>
            <person name="Wang"/>
            <person name="C."/>
            <person name="Li"/>
            <person name="H."/>
            <person name="Guo"/>
            <person name="Y."/>
            <person name="Huang"/>
            <person name="J."/>
            <person name="Sun"/>
            <person name="Y."/>
            <person name="Min"/>
            <person name="J."/>
            <person name="Wang"/>
            <person name="J."/>
            <person name="Fang"/>
            <person name="X."/>
            <person name="Zhao"/>
            <person name="Z."/>
            <person name="Wang"/>
            <person name="S."/>
            <person name="Zhang"/>
            <person name="Y."/>
            <person name="Liu"/>
            <person name="Q."/>
            <person name="Jiang"/>
            <person name="Q."/>
            <person name="Wang"/>
            <person name="X."/>
            <person name="Guo"/>
            <person name="Y."/>
            <person name="Yang"/>
            <person name="C."/>
            <person name="Wang"/>
            <person name="Y."/>
            <person name="Tian"/>
            <person name="F."/>
            <person name="Zhuang"/>
            <person name="G."/>
            <person name="Fan"/>
            <person name="Y."/>
            <person name="Gao"/>
            <person name="Q."/>
            <person name="Li"/>
            <person name="Y."/>
            <person name="Ju"/>
            <person name="Z."/>
            <person name="Li"/>
            <person name="J."/>
            <person name="Li"/>
            <person name="R."/>
            <person name="Hou"/>
            <person name="M."/>
            <person name="Yang"/>
            <person name="G."/>
            <person name="Liu"/>
            <person name="G."/>
            <person name="Liu"/>
            <person name="W."/>
            <person name="Guo"/>
            <person name="J."/>
            <person name="Pan"/>
            <person name="S."/>
            <person name="Fan"/>
            <person name="G."/>
            <person name="Zhang"/>
            <person name="W."/>
            <person name="Zhang"/>
            <person name="R."/>
            <person name="Yu"/>
            <person name="J."/>
            <person name="Zhang"/>
            <person name="X."/>
            <person name="Yin"/>
            <person name="Q."/>
            <person name="Ji"/>
            <person name="C."/>
            <person name="Jin"/>
            <person name="Y."/>
            <person name="Yue"/>
            <person name="G."/>
            <person name="Liu"/>
            <person name="M."/>
            <person name="Xu"/>
            <person name="J."/>
            <person name="Liu"/>
            <person name="S."/>
            <person name="Jordana"/>
            <person name="J."/>
            <person name="Noce"/>
            <person name="A."/>
            <person name="Amills"/>
            <person name="M."/>
            <person name="Wu"/>
            <person name="D.D."/>
            <person name="Li"/>
            <person name="S."/>
            <person name="Zhou"/>
            <person name="X. and Zhong"/>
            <person name="J."/>
        </authorList>
    </citation>
    <scope>NUCLEOTIDE SEQUENCE [LARGE SCALE GENOMIC DNA]</scope>
</reference>
<proteinExistence type="predicted"/>
<feature type="domain" description="FYVE-type" evidence="13">
    <location>
        <begin position="126"/>
        <end position="182"/>
    </location>
</feature>
<dbReference type="InterPro" id="IPR036034">
    <property type="entry name" value="PDZ_sf"/>
</dbReference>
<feature type="compositionally biased region" description="Basic and acidic residues" evidence="10">
    <location>
        <begin position="1038"/>
        <end position="1091"/>
    </location>
</feature>
<dbReference type="GO" id="GO:0031267">
    <property type="term" value="F:small GTPase binding"/>
    <property type="evidence" value="ECO:0007669"/>
    <property type="project" value="InterPro"/>
</dbReference>
<feature type="region of interest" description="Disordered" evidence="10">
    <location>
        <begin position="1"/>
        <end position="33"/>
    </location>
</feature>
<dbReference type="FunFam" id="2.60.40.150:FF:000003">
    <property type="entry name" value="Regulating synaptic membrane exocytosis protein 2"/>
    <property type="match status" value="1"/>
</dbReference>
<dbReference type="InterPro" id="IPR017455">
    <property type="entry name" value="Znf_FYVE-rel"/>
</dbReference>
<evidence type="ECO:0000256" key="1">
    <source>
        <dbReference type="ARBA" id="ARBA00022553"/>
    </source>
</evidence>
<dbReference type="SMART" id="SM00228">
    <property type="entry name" value="PDZ"/>
    <property type="match status" value="1"/>
</dbReference>
<organism evidence="15 16">
    <name type="scientific">Equus asinus</name>
    <name type="common">Donkey</name>
    <name type="synonym">Equus africanus asinus</name>
    <dbReference type="NCBI Taxonomy" id="9793"/>
    <lineage>
        <taxon>Eukaryota</taxon>
        <taxon>Metazoa</taxon>
        <taxon>Chordata</taxon>
        <taxon>Craniata</taxon>
        <taxon>Vertebrata</taxon>
        <taxon>Euteleostomi</taxon>
        <taxon>Mammalia</taxon>
        <taxon>Eutheria</taxon>
        <taxon>Laurasiatheria</taxon>
        <taxon>Perissodactyla</taxon>
        <taxon>Equidae</taxon>
        <taxon>Equus</taxon>
    </lineage>
</organism>
<dbReference type="SUPFAM" id="SSF57903">
    <property type="entry name" value="FYVE/PHD zinc finger"/>
    <property type="match status" value="1"/>
</dbReference>
<dbReference type="GO" id="GO:0048788">
    <property type="term" value="C:cytoskeleton of presynaptic active zone"/>
    <property type="evidence" value="ECO:0007669"/>
    <property type="project" value="TreeGrafter"/>
</dbReference>
<feature type="region of interest" description="Disordered" evidence="10">
    <location>
        <begin position="917"/>
        <end position="951"/>
    </location>
</feature>
<dbReference type="GO" id="GO:0048167">
    <property type="term" value="P:regulation of synaptic plasticity"/>
    <property type="evidence" value="ECO:0007669"/>
    <property type="project" value="TreeGrafter"/>
</dbReference>
<evidence type="ECO:0000256" key="2">
    <source>
        <dbReference type="ARBA" id="ARBA00022723"/>
    </source>
</evidence>
<keyword evidence="1" id="KW-0597">Phosphoprotein</keyword>
<dbReference type="PROSITE" id="PS50004">
    <property type="entry name" value="C2"/>
    <property type="match status" value="2"/>
</dbReference>
<reference evidence="15" key="3">
    <citation type="submission" date="2025-09" db="UniProtKB">
        <authorList>
            <consortium name="Ensembl"/>
        </authorList>
    </citation>
    <scope>IDENTIFICATION</scope>
</reference>
<dbReference type="FunFam" id="2.60.40.150:FF:000001">
    <property type="entry name" value="Regulating synaptic membrane exocytosis 3, isoform CRA_a"/>
    <property type="match status" value="1"/>
</dbReference>
<evidence type="ECO:0000313" key="15">
    <source>
        <dbReference type="Ensembl" id="ENSEASP00005001500.2"/>
    </source>
</evidence>
<evidence type="ECO:0000256" key="4">
    <source>
        <dbReference type="ARBA" id="ARBA00022771"/>
    </source>
</evidence>
<reference evidence="15" key="2">
    <citation type="submission" date="2025-08" db="UniProtKB">
        <authorList>
            <consortium name="Ensembl"/>
        </authorList>
    </citation>
    <scope>IDENTIFICATION</scope>
</reference>
<feature type="compositionally biased region" description="Basic residues" evidence="10">
    <location>
        <begin position="537"/>
        <end position="546"/>
    </location>
</feature>
<dbReference type="GO" id="GO:0006886">
    <property type="term" value="P:intracellular protein transport"/>
    <property type="evidence" value="ECO:0007669"/>
    <property type="project" value="InterPro"/>
</dbReference>
<dbReference type="InterPro" id="IPR054386">
    <property type="entry name" value="RIM_Znf"/>
</dbReference>
<dbReference type="PROSITE" id="PS50178">
    <property type="entry name" value="ZF_FYVE"/>
    <property type="match status" value="1"/>
</dbReference>
<keyword evidence="7" id="KW-0770">Synapse</keyword>
<accession>A0A8C4KWI0</accession>
<feature type="compositionally biased region" description="Basic and acidic residues" evidence="10">
    <location>
        <begin position="212"/>
        <end position="225"/>
    </location>
</feature>
<dbReference type="FunFam" id="3.30.40.10:FF:000546">
    <property type="entry name" value="Regulating synaptic membrane exocytosis 1"/>
    <property type="match status" value="1"/>
</dbReference>
<dbReference type="GO" id="GO:0030154">
    <property type="term" value="P:cell differentiation"/>
    <property type="evidence" value="ECO:0007669"/>
    <property type="project" value="UniProtKB-KW"/>
</dbReference>
<dbReference type="InterPro" id="IPR035892">
    <property type="entry name" value="C2_domain_sf"/>
</dbReference>
<dbReference type="GO" id="GO:0044325">
    <property type="term" value="F:transmembrane transporter binding"/>
    <property type="evidence" value="ECO:0007669"/>
    <property type="project" value="TreeGrafter"/>
</dbReference>
<feature type="region of interest" description="Disordered" evidence="10">
    <location>
        <begin position="212"/>
        <end position="576"/>
    </location>
</feature>
<evidence type="ECO:0000313" key="16">
    <source>
        <dbReference type="Proteomes" id="UP000694387"/>
    </source>
</evidence>
<feature type="domain" description="RabBD" evidence="14">
    <location>
        <begin position="26"/>
        <end position="194"/>
    </location>
</feature>
<feature type="compositionally biased region" description="Basic and acidic residues" evidence="10">
    <location>
        <begin position="46"/>
        <end position="66"/>
    </location>
</feature>
<keyword evidence="16" id="KW-1185">Reference proteome</keyword>
<dbReference type="Ensembl" id="ENSEAST00005001685.2">
    <property type="protein sequence ID" value="ENSEASP00005001500.2"/>
    <property type="gene ID" value="ENSEASG00005001223.2"/>
</dbReference>
<feature type="compositionally biased region" description="Polar residues" evidence="10">
    <location>
        <begin position="1027"/>
        <end position="1037"/>
    </location>
</feature>
<keyword evidence="5" id="KW-0221">Differentiation</keyword>
<evidence type="ECO:0000256" key="10">
    <source>
        <dbReference type="SAM" id="MobiDB-lite"/>
    </source>
</evidence>
<dbReference type="GO" id="GO:0042391">
    <property type="term" value="P:regulation of membrane potential"/>
    <property type="evidence" value="ECO:0007669"/>
    <property type="project" value="TreeGrafter"/>
</dbReference>
<dbReference type="CDD" id="cd06714">
    <property type="entry name" value="PDZ_RIM-like"/>
    <property type="match status" value="1"/>
</dbReference>
<evidence type="ECO:0000259" key="11">
    <source>
        <dbReference type="PROSITE" id="PS50004"/>
    </source>
</evidence>
<dbReference type="Pfam" id="PF22601">
    <property type="entry name" value="RIM2a_ZnF"/>
    <property type="match status" value="1"/>
</dbReference>
<dbReference type="PROSITE" id="PS50106">
    <property type="entry name" value="PDZ"/>
    <property type="match status" value="1"/>
</dbReference>
<keyword evidence="3" id="KW-0677">Repeat</keyword>
<dbReference type="FunFam" id="2.30.42.10:FF:000003">
    <property type="entry name" value="Regulating synaptic membrane exocytosis protein 1, putative"/>
    <property type="match status" value="1"/>
</dbReference>
<comment type="subcellular location">
    <subcellularLocation>
        <location evidence="8">Synapse</location>
    </subcellularLocation>
</comment>
<feature type="compositionally biased region" description="Polar residues" evidence="10">
    <location>
        <begin position="519"/>
        <end position="530"/>
    </location>
</feature>
<name>A0A8C4KWI0_EQUAS</name>
<keyword evidence="4 9" id="KW-0863">Zinc-finger</keyword>
<feature type="compositionally biased region" description="Polar residues" evidence="10">
    <location>
        <begin position="247"/>
        <end position="265"/>
    </location>
</feature>
<feature type="region of interest" description="Disordered" evidence="10">
    <location>
        <begin position="724"/>
        <end position="756"/>
    </location>
</feature>
<feature type="compositionally biased region" description="Acidic residues" evidence="10">
    <location>
        <begin position="567"/>
        <end position="576"/>
    </location>
</feature>
<feature type="compositionally biased region" description="Polar residues" evidence="10">
    <location>
        <begin position="1121"/>
        <end position="1131"/>
    </location>
</feature>
<dbReference type="GO" id="GO:0008270">
    <property type="term" value="F:zinc ion binding"/>
    <property type="evidence" value="ECO:0007669"/>
    <property type="project" value="UniProtKB-KW"/>
</dbReference>
<evidence type="ECO:0000256" key="3">
    <source>
        <dbReference type="ARBA" id="ARBA00022737"/>
    </source>
</evidence>
<dbReference type="PANTHER" id="PTHR12157">
    <property type="entry name" value="REGULATING SYNAPTIC MEMBRANE EXOCYTOSIS PROTEIN"/>
    <property type="match status" value="1"/>
</dbReference>
<evidence type="ECO:0000259" key="12">
    <source>
        <dbReference type="PROSITE" id="PS50106"/>
    </source>
</evidence>
<dbReference type="InterPro" id="IPR010911">
    <property type="entry name" value="Rab_BD"/>
</dbReference>
<gene>
    <name evidence="15" type="primary">RIMS2</name>
</gene>
<evidence type="ECO:0000256" key="5">
    <source>
        <dbReference type="ARBA" id="ARBA00022782"/>
    </source>
</evidence>
<feature type="domain" description="PDZ" evidence="12">
    <location>
        <begin position="630"/>
        <end position="716"/>
    </location>
</feature>
<dbReference type="GO" id="GO:0042734">
    <property type="term" value="C:presynaptic membrane"/>
    <property type="evidence" value="ECO:0007669"/>
    <property type="project" value="TreeGrafter"/>
</dbReference>
<keyword evidence="6" id="KW-0862">Zinc</keyword>
<feature type="region of interest" description="Disordered" evidence="10">
    <location>
        <begin position="46"/>
        <end position="72"/>
    </location>
</feature>
<dbReference type="GO" id="GO:0050806">
    <property type="term" value="P:positive regulation of synaptic transmission"/>
    <property type="evidence" value="ECO:0007669"/>
    <property type="project" value="TreeGrafter"/>
</dbReference>
<dbReference type="InterPro" id="IPR001478">
    <property type="entry name" value="PDZ"/>
</dbReference>
<feature type="compositionally biased region" description="Basic and acidic residues" evidence="10">
    <location>
        <begin position="419"/>
        <end position="443"/>
    </location>
</feature>
<keyword evidence="2" id="KW-0479">Metal-binding</keyword>
<feature type="region of interest" description="Disordered" evidence="10">
    <location>
        <begin position="1004"/>
        <end position="1170"/>
    </location>
</feature>
<feature type="domain" description="C2" evidence="11">
    <location>
        <begin position="1235"/>
        <end position="1353"/>
    </location>
</feature>
<dbReference type="Proteomes" id="UP000694387">
    <property type="component" value="Chromosome 12"/>
</dbReference>
<dbReference type="Gene3D" id="3.30.40.10">
    <property type="entry name" value="Zinc/RING finger domain, C3HC4 (zinc finger)"/>
    <property type="match status" value="1"/>
</dbReference>
<dbReference type="GeneTree" id="ENSGT00940000155236"/>
<dbReference type="SMART" id="SM00239">
    <property type="entry name" value="C2"/>
    <property type="match status" value="2"/>
</dbReference>
<protein>
    <submittedName>
        <fullName evidence="15">Regulating synaptic membrane exocytosis 2</fullName>
    </submittedName>
</protein>